<dbReference type="Pfam" id="PF13599">
    <property type="entry name" value="Pentapeptide_4"/>
    <property type="match status" value="1"/>
</dbReference>
<dbReference type="PANTHER" id="PTHR14136">
    <property type="entry name" value="BTB_POZ DOMAIN-CONTAINING PROTEIN KCTD9"/>
    <property type="match status" value="1"/>
</dbReference>
<proteinExistence type="predicted"/>
<accession>A0A161Z5T0</accession>
<evidence type="ECO:0008006" key="3">
    <source>
        <dbReference type="Google" id="ProtNLM"/>
    </source>
</evidence>
<dbReference type="STRING" id="455432.AWN90_17690"/>
<dbReference type="EMBL" id="LWGR01000003">
    <property type="protein sequence ID" value="KZM75244.1"/>
    <property type="molecule type" value="Genomic_DNA"/>
</dbReference>
<dbReference type="InterPro" id="IPR051082">
    <property type="entry name" value="Pentapeptide-BTB/POZ_domain"/>
</dbReference>
<dbReference type="Proteomes" id="UP000076512">
    <property type="component" value="Unassembled WGS sequence"/>
</dbReference>
<evidence type="ECO:0000313" key="2">
    <source>
        <dbReference type="Proteomes" id="UP000076512"/>
    </source>
</evidence>
<gene>
    <name evidence="1" type="ORF">AWN90_17690</name>
</gene>
<evidence type="ECO:0000313" key="1">
    <source>
        <dbReference type="EMBL" id="KZM75244.1"/>
    </source>
</evidence>
<protein>
    <recommendedName>
        <fullName evidence="3">Pentapeptide repeat-containing protein</fullName>
    </recommendedName>
</protein>
<keyword evidence="2" id="KW-1185">Reference proteome</keyword>
<dbReference type="AlphaFoldDB" id="A0A161Z5T0"/>
<sequence>MPRDLADLPYARYLTAFDAELESDYDYESVHLDNAVFDDLDVHGVRFTESAFTGVAFAGGIMQHGRFDDVWLRGVRFVGVNLGQSTWLNSEFVDSALSGVELVGATVRRIRFEGCKFESVNFRTAQLRDVSFVDCVLRDTDFSEAGLTRVTFPGSRLDGVTLHRSTLDAVDLRGAATLDLTAGIDSLRGAIVGTAQLLDLAPAFARAAGIIVRDN</sequence>
<dbReference type="InterPro" id="IPR001646">
    <property type="entry name" value="5peptide_repeat"/>
</dbReference>
<dbReference type="OrthoDB" id="2579959at2"/>
<name>A0A161Z5T0_9NOCA</name>
<dbReference type="Gene3D" id="2.160.20.80">
    <property type="entry name" value="E3 ubiquitin-protein ligase SopA"/>
    <property type="match status" value="1"/>
</dbReference>
<dbReference type="RefSeq" id="WP_067582258.1">
    <property type="nucleotide sequence ID" value="NZ_JAAFZG010000031.1"/>
</dbReference>
<dbReference type="PANTHER" id="PTHR14136:SF17">
    <property type="entry name" value="BTB_POZ DOMAIN-CONTAINING PROTEIN KCTD9"/>
    <property type="match status" value="1"/>
</dbReference>
<dbReference type="SUPFAM" id="SSF141571">
    <property type="entry name" value="Pentapeptide repeat-like"/>
    <property type="match status" value="1"/>
</dbReference>
<organism evidence="1 2">
    <name type="scientific">Nocardia terpenica</name>
    <dbReference type="NCBI Taxonomy" id="455432"/>
    <lineage>
        <taxon>Bacteria</taxon>
        <taxon>Bacillati</taxon>
        <taxon>Actinomycetota</taxon>
        <taxon>Actinomycetes</taxon>
        <taxon>Mycobacteriales</taxon>
        <taxon>Nocardiaceae</taxon>
        <taxon>Nocardia</taxon>
    </lineage>
</organism>
<comment type="caution">
    <text evidence="1">The sequence shown here is derived from an EMBL/GenBank/DDBJ whole genome shotgun (WGS) entry which is preliminary data.</text>
</comment>
<reference evidence="1 2" key="1">
    <citation type="submission" date="2016-04" db="EMBL/GenBank/DDBJ databases">
        <authorList>
            <person name="Evans L.H."/>
            <person name="Alamgir A."/>
            <person name="Owens N."/>
            <person name="Weber N.D."/>
            <person name="Virtaneva K."/>
            <person name="Barbian K."/>
            <person name="Babar A."/>
            <person name="Rosenke K."/>
        </authorList>
    </citation>
    <scope>NUCLEOTIDE SEQUENCE [LARGE SCALE GENOMIC DNA]</scope>
    <source>
        <strain evidence="1 2">IFM 0406</strain>
    </source>
</reference>